<dbReference type="EMBL" id="CAVMJV010000059">
    <property type="protein sequence ID" value="CAK5085951.1"/>
    <property type="molecule type" value="Genomic_DNA"/>
</dbReference>
<evidence type="ECO:0000313" key="2">
    <source>
        <dbReference type="Proteomes" id="UP001497535"/>
    </source>
</evidence>
<gene>
    <name evidence="1" type="ORF">MENTE1834_LOCUS33427</name>
</gene>
<organism evidence="1 2">
    <name type="scientific">Meloidogyne enterolobii</name>
    <name type="common">Root-knot nematode worm</name>
    <name type="synonym">Meloidogyne mayaguensis</name>
    <dbReference type="NCBI Taxonomy" id="390850"/>
    <lineage>
        <taxon>Eukaryota</taxon>
        <taxon>Metazoa</taxon>
        <taxon>Ecdysozoa</taxon>
        <taxon>Nematoda</taxon>
        <taxon>Chromadorea</taxon>
        <taxon>Rhabditida</taxon>
        <taxon>Tylenchina</taxon>
        <taxon>Tylenchomorpha</taxon>
        <taxon>Tylenchoidea</taxon>
        <taxon>Meloidogynidae</taxon>
        <taxon>Meloidogyninae</taxon>
        <taxon>Meloidogyne</taxon>
    </lineage>
</organism>
<keyword evidence="2" id="KW-1185">Reference proteome</keyword>
<proteinExistence type="predicted"/>
<dbReference type="Proteomes" id="UP001497535">
    <property type="component" value="Unassembled WGS sequence"/>
</dbReference>
<accession>A0ACB1A678</accession>
<protein>
    <submittedName>
        <fullName evidence="1">Uncharacterized protein</fullName>
    </submittedName>
</protein>
<evidence type="ECO:0000313" key="1">
    <source>
        <dbReference type="EMBL" id="CAK5085951.1"/>
    </source>
</evidence>
<comment type="caution">
    <text evidence="1">The sequence shown here is derived from an EMBL/GenBank/DDBJ whole genome shotgun (WGS) entry which is preliminary data.</text>
</comment>
<sequence>MVHNKFYKSVNVFVAKDADETGKKLLPTSHDGTLSLKTVAVSFPNAIGLEYKTKDGWYQQLLMDSDETFFFEPSDGWLDKTFIVISPPVEAIPDIVQMKKDIRRNEKQLKELDARIYSAIIDSKNHKYQRLNLIAAAVSLFISFTTFIYTTFFKKSGD</sequence>
<reference evidence="1" key="1">
    <citation type="submission" date="2023-11" db="EMBL/GenBank/DDBJ databases">
        <authorList>
            <person name="Poullet M."/>
        </authorList>
    </citation>
    <scope>NUCLEOTIDE SEQUENCE</scope>
    <source>
        <strain evidence="1">E1834</strain>
    </source>
</reference>
<name>A0ACB1A678_MELEN</name>